<dbReference type="PANTHER" id="PTHR10545">
    <property type="entry name" value="DIAMINE N-ACETYLTRANSFERASE"/>
    <property type="match status" value="1"/>
</dbReference>
<dbReference type="InterPro" id="IPR000182">
    <property type="entry name" value="GNAT_dom"/>
</dbReference>
<evidence type="ECO:0000256" key="1">
    <source>
        <dbReference type="ARBA" id="ARBA00022679"/>
    </source>
</evidence>
<name>A0A0R2X3Q7_9GAMM</name>
<evidence type="ECO:0000259" key="3">
    <source>
        <dbReference type="PROSITE" id="PS51186"/>
    </source>
</evidence>
<dbReference type="PROSITE" id="PS51186">
    <property type="entry name" value="GNAT"/>
    <property type="match status" value="1"/>
</dbReference>
<dbReference type="AlphaFoldDB" id="A0A0R2X3Q7"/>
<keyword evidence="1" id="KW-0808">Transferase</keyword>
<evidence type="ECO:0000256" key="2">
    <source>
        <dbReference type="ARBA" id="ARBA00023315"/>
    </source>
</evidence>
<organism evidence="4 5">
    <name type="scientific">OM182 bacterium BACL3 MAG-120924-bin41</name>
    <dbReference type="NCBI Taxonomy" id="1655632"/>
    <lineage>
        <taxon>Bacteria</taxon>
        <taxon>Pseudomonadati</taxon>
        <taxon>Pseudomonadota</taxon>
        <taxon>Gammaproteobacteria</taxon>
        <taxon>OMG group</taxon>
        <taxon>OM182 clade</taxon>
    </lineage>
</organism>
<dbReference type="PANTHER" id="PTHR10545:SF42">
    <property type="entry name" value="ACETYLTRANSFERASE"/>
    <property type="match status" value="1"/>
</dbReference>
<dbReference type="Pfam" id="PF00583">
    <property type="entry name" value="Acetyltransf_1"/>
    <property type="match status" value="1"/>
</dbReference>
<dbReference type="SUPFAM" id="SSF55729">
    <property type="entry name" value="Acyl-CoA N-acyltransferases (Nat)"/>
    <property type="match status" value="1"/>
</dbReference>
<dbReference type="EMBL" id="LIDJ01000009">
    <property type="protein sequence ID" value="KRP30626.1"/>
    <property type="molecule type" value="Genomic_DNA"/>
</dbReference>
<feature type="domain" description="N-acetyltransferase" evidence="3">
    <location>
        <begin position="1"/>
        <end position="103"/>
    </location>
</feature>
<dbReference type="CDD" id="cd04301">
    <property type="entry name" value="NAT_SF"/>
    <property type="match status" value="1"/>
</dbReference>
<reference evidence="4 5" key="1">
    <citation type="submission" date="2015-10" db="EMBL/GenBank/DDBJ databases">
        <title>Metagenome-Assembled Genomes uncover a global brackish microbiome.</title>
        <authorList>
            <person name="Hugerth L.W."/>
            <person name="Larsson J."/>
            <person name="Alneberg J."/>
            <person name="Lindh M.V."/>
            <person name="Legrand C."/>
            <person name="Pinhassi J."/>
            <person name="Andersson A.F."/>
        </authorList>
    </citation>
    <scope>NUCLEOTIDE SEQUENCE [LARGE SCALE GENOMIC DNA]</scope>
    <source>
        <strain evidence="4">BACL3 MAG-120924-bin41</strain>
    </source>
</reference>
<dbReference type="GO" id="GO:0008080">
    <property type="term" value="F:N-acetyltransferase activity"/>
    <property type="evidence" value="ECO:0007669"/>
    <property type="project" value="TreeGrafter"/>
</dbReference>
<evidence type="ECO:0000313" key="5">
    <source>
        <dbReference type="Proteomes" id="UP000052138"/>
    </source>
</evidence>
<proteinExistence type="predicted"/>
<evidence type="ECO:0000313" key="4">
    <source>
        <dbReference type="EMBL" id="KRP30626.1"/>
    </source>
</evidence>
<dbReference type="Proteomes" id="UP000052138">
    <property type="component" value="Unassembled WGS sequence"/>
</dbReference>
<comment type="caution">
    <text evidence="4">The sequence shown here is derived from an EMBL/GenBank/DDBJ whole genome shotgun (WGS) entry which is preliminary data.</text>
</comment>
<accession>A0A0R2X3Q7</accession>
<sequence>MREFSGLLALSNGVAVGLAHYLFHRNLWALEDTCYLMDLFVTPNLRGQGVGRALIHSVQDRAQNSGTKGLYWMTQEFNTPGRRLYDTIAQKSDFIVYEMPDRL</sequence>
<gene>
    <name evidence="4" type="ORF">ABS30_00665</name>
</gene>
<keyword evidence="2" id="KW-0012">Acyltransferase</keyword>
<dbReference type="InterPro" id="IPR051016">
    <property type="entry name" value="Diverse_Substrate_AcTransf"/>
</dbReference>
<dbReference type="Gene3D" id="3.40.630.30">
    <property type="match status" value="1"/>
</dbReference>
<dbReference type="InterPro" id="IPR016181">
    <property type="entry name" value="Acyl_CoA_acyltransferase"/>
</dbReference>
<protein>
    <recommendedName>
        <fullName evidence="3">N-acetyltransferase domain-containing protein</fullName>
    </recommendedName>
</protein>